<comment type="caution">
    <text evidence="1">The sequence shown here is derived from an EMBL/GenBank/DDBJ whole genome shotgun (WGS) entry which is preliminary data.</text>
</comment>
<sequence>MAEEEPKVLDQHNRQRGQWLEGRTYQYISSSPQRMTHLHQKDPIPHEKDAPLHIGALNRRSVSGGKRDRREIDERLWFG</sequence>
<dbReference type="Proteomes" id="UP000284706">
    <property type="component" value="Unassembled WGS sequence"/>
</dbReference>
<evidence type="ECO:0000313" key="1">
    <source>
        <dbReference type="EMBL" id="PPR00944.1"/>
    </source>
</evidence>
<evidence type="ECO:0000313" key="2">
    <source>
        <dbReference type="Proteomes" id="UP000284706"/>
    </source>
</evidence>
<dbReference type="AlphaFoldDB" id="A0A409YD82"/>
<gene>
    <name evidence="1" type="ORF">CVT26_015549</name>
</gene>
<dbReference type="InParanoid" id="A0A409YD82"/>
<protein>
    <submittedName>
        <fullName evidence="1">Uncharacterized protein</fullName>
    </submittedName>
</protein>
<dbReference type="EMBL" id="NHYE01000977">
    <property type="protein sequence ID" value="PPR00944.1"/>
    <property type="molecule type" value="Genomic_DNA"/>
</dbReference>
<organism evidence="1 2">
    <name type="scientific">Gymnopilus dilepis</name>
    <dbReference type="NCBI Taxonomy" id="231916"/>
    <lineage>
        <taxon>Eukaryota</taxon>
        <taxon>Fungi</taxon>
        <taxon>Dikarya</taxon>
        <taxon>Basidiomycota</taxon>
        <taxon>Agaricomycotina</taxon>
        <taxon>Agaricomycetes</taxon>
        <taxon>Agaricomycetidae</taxon>
        <taxon>Agaricales</taxon>
        <taxon>Agaricineae</taxon>
        <taxon>Hymenogastraceae</taxon>
        <taxon>Gymnopilus</taxon>
    </lineage>
</organism>
<accession>A0A409YD82</accession>
<proteinExistence type="predicted"/>
<keyword evidence="2" id="KW-1185">Reference proteome</keyword>
<name>A0A409YD82_9AGAR</name>
<reference evidence="1 2" key="1">
    <citation type="journal article" date="2018" name="Evol. Lett.">
        <title>Horizontal gene cluster transfer increased hallucinogenic mushroom diversity.</title>
        <authorList>
            <person name="Reynolds H.T."/>
            <person name="Vijayakumar V."/>
            <person name="Gluck-Thaler E."/>
            <person name="Korotkin H.B."/>
            <person name="Matheny P.B."/>
            <person name="Slot J.C."/>
        </authorList>
    </citation>
    <scope>NUCLEOTIDE SEQUENCE [LARGE SCALE GENOMIC DNA]</scope>
    <source>
        <strain evidence="1 2">SRW20</strain>
    </source>
</reference>